<dbReference type="InterPro" id="IPR011663">
    <property type="entry name" value="UTRA"/>
</dbReference>
<dbReference type="Proteomes" id="UP001501319">
    <property type="component" value="Unassembled WGS sequence"/>
</dbReference>
<name>A0ABP4RH79_9ACTN</name>
<reference evidence="3" key="1">
    <citation type="journal article" date="2019" name="Int. J. Syst. Evol. Microbiol.">
        <title>The Global Catalogue of Microorganisms (GCM) 10K type strain sequencing project: providing services to taxonomists for standard genome sequencing and annotation.</title>
        <authorList>
            <consortium name="The Broad Institute Genomics Platform"/>
            <consortium name="The Broad Institute Genome Sequencing Center for Infectious Disease"/>
            <person name="Wu L."/>
            <person name="Ma J."/>
        </authorList>
    </citation>
    <scope>NUCLEOTIDE SEQUENCE [LARGE SCALE GENOMIC DNA]</scope>
    <source>
        <strain evidence="3">JCM 14306</strain>
    </source>
</reference>
<dbReference type="InterPro" id="IPR028978">
    <property type="entry name" value="Chorismate_lyase_/UTRA_dom_sf"/>
</dbReference>
<organism evidence="2 3">
    <name type="scientific">Kribbella alba</name>
    <dbReference type="NCBI Taxonomy" id="190197"/>
    <lineage>
        <taxon>Bacteria</taxon>
        <taxon>Bacillati</taxon>
        <taxon>Actinomycetota</taxon>
        <taxon>Actinomycetes</taxon>
        <taxon>Propionibacteriales</taxon>
        <taxon>Kribbellaceae</taxon>
        <taxon>Kribbella</taxon>
    </lineage>
</organism>
<accession>A0ABP4RH79</accession>
<gene>
    <name evidence="2" type="ORF">GCM10009744_47840</name>
</gene>
<evidence type="ECO:0000313" key="3">
    <source>
        <dbReference type="Proteomes" id="UP001501319"/>
    </source>
</evidence>
<dbReference type="Gene3D" id="3.40.1410.10">
    <property type="entry name" value="Chorismate lyase-like"/>
    <property type="match status" value="1"/>
</dbReference>
<sequence>MPSADESQRLMMAPGTPLLIHTRVGYDAEGRPVRYMVSRMAADRVEVSYDLNTDD</sequence>
<keyword evidence="3" id="KW-1185">Reference proteome</keyword>
<feature type="domain" description="UbiC transcription regulator-associated" evidence="1">
    <location>
        <begin position="1"/>
        <end position="45"/>
    </location>
</feature>
<evidence type="ECO:0000313" key="2">
    <source>
        <dbReference type="EMBL" id="GAA1650662.1"/>
    </source>
</evidence>
<evidence type="ECO:0000259" key="1">
    <source>
        <dbReference type="Pfam" id="PF07702"/>
    </source>
</evidence>
<comment type="caution">
    <text evidence="2">The sequence shown here is derived from an EMBL/GenBank/DDBJ whole genome shotgun (WGS) entry which is preliminary data.</text>
</comment>
<protein>
    <recommendedName>
        <fullName evidence="1">UbiC transcription regulator-associated domain-containing protein</fullName>
    </recommendedName>
</protein>
<dbReference type="SUPFAM" id="SSF64288">
    <property type="entry name" value="Chorismate lyase-like"/>
    <property type="match status" value="1"/>
</dbReference>
<dbReference type="EMBL" id="BAAANE010000008">
    <property type="protein sequence ID" value="GAA1650662.1"/>
    <property type="molecule type" value="Genomic_DNA"/>
</dbReference>
<dbReference type="Pfam" id="PF07702">
    <property type="entry name" value="UTRA"/>
    <property type="match status" value="1"/>
</dbReference>
<proteinExistence type="predicted"/>